<gene>
    <name evidence="1" type="ORF">BB561_006023</name>
</gene>
<dbReference type="Proteomes" id="UP000245383">
    <property type="component" value="Unassembled WGS sequence"/>
</dbReference>
<proteinExistence type="predicted"/>
<keyword evidence="2" id="KW-1185">Reference proteome</keyword>
<organism evidence="1 2">
    <name type="scientific">Smittium simulii</name>
    <dbReference type="NCBI Taxonomy" id="133385"/>
    <lineage>
        <taxon>Eukaryota</taxon>
        <taxon>Fungi</taxon>
        <taxon>Fungi incertae sedis</taxon>
        <taxon>Zoopagomycota</taxon>
        <taxon>Kickxellomycotina</taxon>
        <taxon>Harpellomycetes</taxon>
        <taxon>Harpellales</taxon>
        <taxon>Legeriomycetaceae</taxon>
        <taxon>Smittium</taxon>
    </lineage>
</organism>
<name>A0A2T9Y710_9FUNG</name>
<dbReference type="AlphaFoldDB" id="A0A2T9Y710"/>
<sequence length="217" mass="25682">MEHLISPFTGTRTEPHILLIYKFEQIARIQEWPDEKQTAYFKAYMVGTALEWIIETETLKKGITSFDQWEEIFLAKYKVDPVSKKKDLSRLEELHPQNFVNLEQFNDEFNKRLDEIDARYYTEFIIKTIYLRHMYSINSATTEQLLNDTDTESWKLKKIMNAFKRKAESKSAILDLISPPKPNSATTNVKGEKDMDMEKILEDLTVMFQLEVIEHYP</sequence>
<dbReference type="EMBL" id="MBFR01000413">
    <property type="protein sequence ID" value="PVU88107.1"/>
    <property type="molecule type" value="Genomic_DNA"/>
</dbReference>
<protein>
    <recommendedName>
        <fullName evidence="3">Retrotransposon gag domain-containing protein</fullName>
    </recommendedName>
</protein>
<evidence type="ECO:0008006" key="3">
    <source>
        <dbReference type="Google" id="ProtNLM"/>
    </source>
</evidence>
<accession>A0A2T9Y710</accession>
<comment type="caution">
    <text evidence="1">The sequence shown here is derived from an EMBL/GenBank/DDBJ whole genome shotgun (WGS) entry which is preliminary data.</text>
</comment>
<reference evidence="1 2" key="1">
    <citation type="journal article" date="2018" name="MBio">
        <title>Comparative Genomics Reveals the Core Gene Toolbox for the Fungus-Insect Symbiosis.</title>
        <authorList>
            <person name="Wang Y."/>
            <person name="Stata M."/>
            <person name="Wang W."/>
            <person name="Stajich J.E."/>
            <person name="White M.M."/>
            <person name="Moncalvo J.M."/>
        </authorList>
    </citation>
    <scope>NUCLEOTIDE SEQUENCE [LARGE SCALE GENOMIC DNA]</scope>
    <source>
        <strain evidence="1 2">SWE-8-4</strain>
    </source>
</reference>
<evidence type="ECO:0000313" key="2">
    <source>
        <dbReference type="Proteomes" id="UP000245383"/>
    </source>
</evidence>
<evidence type="ECO:0000313" key="1">
    <source>
        <dbReference type="EMBL" id="PVU88107.1"/>
    </source>
</evidence>